<dbReference type="Pfam" id="PF09721">
    <property type="entry name" value="Exosortase_EpsH"/>
    <property type="match status" value="1"/>
</dbReference>
<dbReference type="Proteomes" id="UP000037939">
    <property type="component" value="Unassembled WGS sequence"/>
</dbReference>
<proteinExistence type="predicted"/>
<dbReference type="RefSeq" id="WP_053938671.1">
    <property type="nucleotide sequence ID" value="NZ_LAQT01000013.1"/>
</dbReference>
<dbReference type="InterPro" id="IPR017544">
    <property type="entry name" value="Exosortase-2"/>
</dbReference>
<feature type="transmembrane region" description="Helical" evidence="8">
    <location>
        <begin position="222"/>
        <end position="244"/>
    </location>
</feature>
<evidence type="ECO:0000313" key="10">
    <source>
        <dbReference type="Proteomes" id="UP000037939"/>
    </source>
</evidence>
<dbReference type="OrthoDB" id="597443at2"/>
<feature type="transmembrane region" description="Helical" evidence="8">
    <location>
        <begin position="256"/>
        <end position="276"/>
    </location>
</feature>
<keyword evidence="10" id="KW-1185">Reference proteome</keyword>
<dbReference type="NCBIfam" id="TIGR04178">
    <property type="entry name" value="exo_archaeo"/>
    <property type="match status" value="1"/>
</dbReference>
<keyword evidence="7 8" id="KW-0472">Membrane</keyword>
<sequence length="292" mass="31961">MDSGSTLPRNLPGEISALLSRLALPLVGLLILLVPTVLRLATTLWDSDEQAHGPIVLLIVLWLFWSRREEVKFSPPSWLGWPLLVVGAVMYALGRSQQVYLFEIGAFIPMLAGLLLVYGGWALLKSYRFALFFILFMIPLPGSVVDMLTGTLKQYVSVLAENALYALGYPIARTGVMLTIGPYELLVADACSGLHSMFSLYAMGLLYLYLAQYKSISRNLLIFLAIAPIAFLANVARVMILVLVTYHFGDAAGQGFIHGFAGIIIFAVALVLLFSLDSLMGLFTLRRKGAAV</sequence>
<keyword evidence="5" id="KW-0378">Hydrolase</keyword>
<organism evidence="9 10">
    <name type="scientific">Amantichitinum ursilacus</name>
    <dbReference type="NCBI Taxonomy" id="857265"/>
    <lineage>
        <taxon>Bacteria</taxon>
        <taxon>Pseudomonadati</taxon>
        <taxon>Pseudomonadota</taxon>
        <taxon>Betaproteobacteria</taxon>
        <taxon>Neisseriales</taxon>
        <taxon>Chitinibacteraceae</taxon>
        <taxon>Amantichitinum</taxon>
    </lineage>
</organism>
<dbReference type="NCBIfam" id="TIGR02602">
    <property type="entry name" value="8TM_EpsH"/>
    <property type="match status" value="1"/>
</dbReference>
<feature type="transmembrane region" description="Helical" evidence="8">
    <location>
        <begin position="15"/>
        <end position="38"/>
    </location>
</feature>
<name>A0A0N0XHK9_9NEIS</name>
<dbReference type="EMBL" id="LAQT01000013">
    <property type="protein sequence ID" value="KPC51820.1"/>
    <property type="molecule type" value="Genomic_DNA"/>
</dbReference>
<evidence type="ECO:0000256" key="8">
    <source>
        <dbReference type="SAM" id="Phobius"/>
    </source>
</evidence>
<evidence type="ECO:0000256" key="6">
    <source>
        <dbReference type="ARBA" id="ARBA00022989"/>
    </source>
</evidence>
<evidence type="ECO:0000256" key="3">
    <source>
        <dbReference type="ARBA" id="ARBA00022670"/>
    </source>
</evidence>
<protein>
    <submittedName>
        <fullName evidence="9">Transmembrane exosortase</fullName>
    </submittedName>
</protein>
<dbReference type="AlphaFoldDB" id="A0A0N0XHK9"/>
<evidence type="ECO:0000256" key="7">
    <source>
        <dbReference type="ARBA" id="ARBA00023136"/>
    </source>
</evidence>
<feature type="transmembrane region" description="Helical" evidence="8">
    <location>
        <begin position="192"/>
        <end position="210"/>
    </location>
</feature>
<comment type="caution">
    <text evidence="9">The sequence shown here is derived from an EMBL/GenBank/DDBJ whole genome shotgun (WGS) entry which is preliminary data.</text>
</comment>
<evidence type="ECO:0000313" key="9">
    <source>
        <dbReference type="EMBL" id="KPC51820.1"/>
    </source>
</evidence>
<dbReference type="PATRIC" id="fig|857265.3.peg.3118"/>
<feature type="transmembrane region" description="Helical" evidence="8">
    <location>
        <begin position="101"/>
        <end position="123"/>
    </location>
</feature>
<feature type="transmembrane region" description="Helical" evidence="8">
    <location>
        <begin position="78"/>
        <end position="94"/>
    </location>
</feature>
<dbReference type="STRING" id="857265.WG78_15155"/>
<evidence type="ECO:0000256" key="2">
    <source>
        <dbReference type="ARBA" id="ARBA00022475"/>
    </source>
</evidence>
<reference evidence="9 10" key="1">
    <citation type="submission" date="2015-07" db="EMBL/GenBank/DDBJ databases">
        <title>Draft genome sequence of the Amantichitinum ursilacus IGB-41, a new chitin-degrading bacterium.</title>
        <authorList>
            <person name="Kirstahler P."/>
            <person name="Guenther M."/>
            <person name="Grumaz C."/>
            <person name="Rupp S."/>
            <person name="Zibek S."/>
            <person name="Sohn K."/>
        </authorList>
    </citation>
    <scope>NUCLEOTIDE SEQUENCE [LARGE SCALE GENOMIC DNA]</scope>
    <source>
        <strain evidence="9 10">IGB-41</strain>
    </source>
</reference>
<dbReference type="GO" id="GO:0005886">
    <property type="term" value="C:plasma membrane"/>
    <property type="evidence" value="ECO:0007669"/>
    <property type="project" value="UniProtKB-SubCell"/>
</dbReference>
<keyword evidence="6 8" id="KW-1133">Transmembrane helix</keyword>
<comment type="subcellular location">
    <subcellularLocation>
        <location evidence="1">Cell membrane</location>
        <topology evidence="1">Multi-pass membrane protein</topology>
    </subcellularLocation>
</comment>
<dbReference type="InterPro" id="IPR013426">
    <property type="entry name" value="EpsH-like"/>
</dbReference>
<feature type="transmembrane region" description="Helical" evidence="8">
    <location>
        <begin position="50"/>
        <end position="66"/>
    </location>
</feature>
<dbReference type="GO" id="GO:0006508">
    <property type="term" value="P:proteolysis"/>
    <property type="evidence" value="ECO:0007669"/>
    <property type="project" value="UniProtKB-KW"/>
</dbReference>
<gene>
    <name evidence="9" type="ORF">WG78_15155</name>
</gene>
<keyword evidence="4 8" id="KW-0812">Transmembrane</keyword>
<accession>A0A0N0XHK9</accession>
<dbReference type="InterPro" id="IPR019127">
    <property type="entry name" value="Exosortase"/>
</dbReference>
<feature type="transmembrane region" description="Helical" evidence="8">
    <location>
        <begin position="129"/>
        <end position="148"/>
    </location>
</feature>
<dbReference type="GO" id="GO:0008233">
    <property type="term" value="F:peptidase activity"/>
    <property type="evidence" value="ECO:0007669"/>
    <property type="project" value="UniProtKB-KW"/>
</dbReference>
<evidence type="ECO:0000256" key="4">
    <source>
        <dbReference type="ARBA" id="ARBA00022692"/>
    </source>
</evidence>
<evidence type="ECO:0000256" key="1">
    <source>
        <dbReference type="ARBA" id="ARBA00004651"/>
    </source>
</evidence>
<keyword evidence="3" id="KW-0645">Protease</keyword>
<dbReference type="NCBIfam" id="TIGR03113">
    <property type="entry name" value="exosort_XrtB"/>
    <property type="match status" value="1"/>
</dbReference>
<dbReference type="InterPro" id="IPR026392">
    <property type="entry name" value="Exo/Archaeosortase_dom"/>
</dbReference>
<keyword evidence="2" id="KW-1003">Cell membrane</keyword>
<evidence type="ECO:0000256" key="5">
    <source>
        <dbReference type="ARBA" id="ARBA00022801"/>
    </source>
</evidence>